<dbReference type="RefSeq" id="WP_188313848.1">
    <property type="nucleotide sequence ID" value="NZ_JABTCG010000003.1"/>
</dbReference>
<evidence type="ECO:0000313" key="3">
    <source>
        <dbReference type="Proteomes" id="UP000598350"/>
    </source>
</evidence>
<keyword evidence="1" id="KW-0732">Signal</keyword>
<name>A0ABR7VDT9_9FLAO</name>
<feature type="signal peptide" evidence="1">
    <location>
        <begin position="1"/>
        <end position="18"/>
    </location>
</feature>
<gene>
    <name evidence="2" type="ORF">HPE63_08505</name>
</gene>
<dbReference type="Proteomes" id="UP000598350">
    <property type="component" value="Unassembled WGS sequence"/>
</dbReference>
<accession>A0ABR7VDT9</accession>
<keyword evidence="3" id="KW-1185">Reference proteome</keyword>
<organism evidence="2 3">
    <name type="scientific">Maribacter arenosus</name>
    <dbReference type="NCBI Taxonomy" id="1854708"/>
    <lineage>
        <taxon>Bacteria</taxon>
        <taxon>Pseudomonadati</taxon>
        <taxon>Bacteroidota</taxon>
        <taxon>Flavobacteriia</taxon>
        <taxon>Flavobacteriales</taxon>
        <taxon>Flavobacteriaceae</taxon>
        <taxon>Maribacter</taxon>
    </lineage>
</organism>
<comment type="caution">
    <text evidence="2">The sequence shown here is derived from an EMBL/GenBank/DDBJ whole genome shotgun (WGS) entry which is preliminary data.</text>
</comment>
<feature type="chain" id="PRO_5046383426" evidence="1">
    <location>
        <begin position="19"/>
        <end position="236"/>
    </location>
</feature>
<evidence type="ECO:0000256" key="1">
    <source>
        <dbReference type="SAM" id="SignalP"/>
    </source>
</evidence>
<sequence length="236" mass="27158">MKKGIYLLMFVCSLNTFSQDGFSMAFGQNDYVRLVGMSTEDYNKAIGNNFNSAVEGSPYLYPAWFNNAKVYFEQKEYIFPSLNYNVYAERFEAKLSKDSVFIINPKGVDKVVLGNKVFKRYLDPEFQRNSYFEELARLNNVVLLRKYFAEIQEAGLNPLTKVPMGAPKLLQKEKFYTLMVEDEALKAVKLKKSVILNLVDDDDVKILKTYAREHGLSFRNSDDVIQILTYFNSLGA</sequence>
<protein>
    <submittedName>
        <fullName evidence="2">Uncharacterized protein</fullName>
    </submittedName>
</protein>
<dbReference type="EMBL" id="JABTCG010000003">
    <property type="protein sequence ID" value="MBD0850707.1"/>
    <property type="molecule type" value="Genomic_DNA"/>
</dbReference>
<evidence type="ECO:0000313" key="2">
    <source>
        <dbReference type="EMBL" id="MBD0850707.1"/>
    </source>
</evidence>
<proteinExistence type="predicted"/>
<reference evidence="2 3" key="1">
    <citation type="submission" date="2020-05" db="EMBL/GenBank/DDBJ databases">
        <title>The draft genome sequence of Maribacter arenosus CAU 1321.</title>
        <authorList>
            <person name="Mu L."/>
        </authorList>
    </citation>
    <scope>NUCLEOTIDE SEQUENCE [LARGE SCALE GENOMIC DNA]</scope>
    <source>
        <strain evidence="2 3">CAU 1321</strain>
    </source>
</reference>